<keyword evidence="2" id="KW-1185">Reference proteome</keyword>
<comment type="caution">
    <text evidence="1">The sequence shown here is derived from an EMBL/GenBank/DDBJ whole genome shotgun (WGS) entry which is preliminary data.</text>
</comment>
<dbReference type="EMBL" id="SRLO01001053">
    <property type="protein sequence ID" value="TNN42210.1"/>
    <property type="molecule type" value="Genomic_DNA"/>
</dbReference>
<protein>
    <submittedName>
        <fullName evidence="1">Uncharacterized protein</fullName>
    </submittedName>
</protein>
<proteinExistence type="predicted"/>
<organism evidence="1 2">
    <name type="scientific">Liparis tanakae</name>
    <name type="common">Tanaka's snailfish</name>
    <dbReference type="NCBI Taxonomy" id="230148"/>
    <lineage>
        <taxon>Eukaryota</taxon>
        <taxon>Metazoa</taxon>
        <taxon>Chordata</taxon>
        <taxon>Craniata</taxon>
        <taxon>Vertebrata</taxon>
        <taxon>Euteleostomi</taxon>
        <taxon>Actinopterygii</taxon>
        <taxon>Neopterygii</taxon>
        <taxon>Teleostei</taxon>
        <taxon>Neoteleostei</taxon>
        <taxon>Acanthomorphata</taxon>
        <taxon>Eupercaria</taxon>
        <taxon>Perciformes</taxon>
        <taxon>Cottioidei</taxon>
        <taxon>Cottales</taxon>
        <taxon>Liparidae</taxon>
        <taxon>Liparis</taxon>
    </lineage>
</organism>
<dbReference type="Proteomes" id="UP000314294">
    <property type="component" value="Unassembled WGS sequence"/>
</dbReference>
<gene>
    <name evidence="1" type="ORF">EYF80_047636</name>
</gene>
<evidence type="ECO:0000313" key="2">
    <source>
        <dbReference type="Proteomes" id="UP000314294"/>
    </source>
</evidence>
<name>A0A4Z2FMY0_9TELE</name>
<evidence type="ECO:0000313" key="1">
    <source>
        <dbReference type="EMBL" id="TNN42210.1"/>
    </source>
</evidence>
<dbReference type="AlphaFoldDB" id="A0A4Z2FMY0"/>
<accession>A0A4Z2FMY0</accession>
<sequence>MARGKIPDYPGEINKLSSLRLERLQQMWPDHKHLLPRVALHLYSADQTNRFNSPKLAALIAALMCSWAASQRNMLPQTHAARTGYPRAGLEMQFKL</sequence>
<reference evidence="1 2" key="1">
    <citation type="submission" date="2019-03" db="EMBL/GenBank/DDBJ databases">
        <title>First draft genome of Liparis tanakae, snailfish: a comprehensive survey of snailfish specific genes.</title>
        <authorList>
            <person name="Kim W."/>
            <person name="Song I."/>
            <person name="Jeong J.-H."/>
            <person name="Kim D."/>
            <person name="Kim S."/>
            <person name="Ryu S."/>
            <person name="Song J.Y."/>
            <person name="Lee S.K."/>
        </authorList>
    </citation>
    <scope>NUCLEOTIDE SEQUENCE [LARGE SCALE GENOMIC DNA]</scope>
    <source>
        <tissue evidence="1">Muscle</tissue>
    </source>
</reference>